<feature type="domain" description="DUF7575" evidence="2">
    <location>
        <begin position="113"/>
        <end position="139"/>
    </location>
</feature>
<feature type="transmembrane region" description="Helical" evidence="1">
    <location>
        <begin position="35"/>
        <end position="54"/>
    </location>
</feature>
<dbReference type="OrthoDB" id="204947at2157"/>
<dbReference type="RefSeq" id="WP_006078233.1">
    <property type="nucleotide sequence ID" value="NZ_AOMD01000025.1"/>
</dbReference>
<dbReference type="PATRIC" id="fig|1227455.4.peg.2432"/>
<dbReference type="EMBL" id="AOMD01000025">
    <property type="protein sequence ID" value="EMA44220.1"/>
    <property type="molecule type" value="Genomic_DNA"/>
</dbReference>
<keyword evidence="1" id="KW-0812">Transmembrane</keyword>
<accession>M0MIE7</accession>
<dbReference type="AlphaFoldDB" id="M0MIE7"/>
<dbReference type="STRING" id="1227455.C449_11858"/>
<reference evidence="3 4" key="1">
    <citation type="journal article" date="2014" name="PLoS Genet.">
        <title>Phylogenetically driven sequencing of extremely halophilic archaea reveals strategies for static and dynamic osmo-response.</title>
        <authorList>
            <person name="Becker E.A."/>
            <person name="Seitzer P.M."/>
            <person name="Tritt A."/>
            <person name="Larsen D."/>
            <person name="Krusor M."/>
            <person name="Yao A.I."/>
            <person name="Wu D."/>
            <person name="Madern D."/>
            <person name="Eisen J.A."/>
            <person name="Darling A.E."/>
            <person name="Facciotti M.T."/>
        </authorList>
    </citation>
    <scope>NUCLEOTIDE SEQUENCE [LARGE SCALE GENOMIC DNA]</scope>
    <source>
        <strain evidence="3 4">DSM 5350</strain>
    </source>
</reference>
<gene>
    <name evidence="3" type="ORF">C449_11858</name>
</gene>
<keyword evidence="4" id="KW-1185">Reference proteome</keyword>
<feature type="transmembrane region" description="Helical" evidence="1">
    <location>
        <begin position="12"/>
        <end position="28"/>
    </location>
</feature>
<evidence type="ECO:0000259" key="2">
    <source>
        <dbReference type="Pfam" id="PF24460"/>
    </source>
</evidence>
<dbReference type="Pfam" id="PF24460">
    <property type="entry name" value="DUF7575"/>
    <property type="match status" value="1"/>
</dbReference>
<sequence length="143" mass="15400">MRRQRSGTRTWLAVALALLYPGAGHLYLRKGLRALLWFGLVFATTALSLPTSAIPDSGGISVETIMAASRALPTAASTAIVVLFALSTIDAYRLARRRNRRAAAAVTTEENGGEQHCPHCGREGDSEFDFCQWCGEPFDADGS</sequence>
<keyword evidence="1" id="KW-0472">Membrane</keyword>
<evidence type="ECO:0000313" key="3">
    <source>
        <dbReference type="EMBL" id="EMA44220.1"/>
    </source>
</evidence>
<keyword evidence="1" id="KW-1133">Transmembrane helix</keyword>
<proteinExistence type="predicted"/>
<dbReference type="InterPro" id="IPR055997">
    <property type="entry name" value="DUF7575"/>
</dbReference>
<evidence type="ECO:0000313" key="4">
    <source>
        <dbReference type="Proteomes" id="UP000011669"/>
    </source>
</evidence>
<dbReference type="Proteomes" id="UP000011669">
    <property type="component" value="Unassembled WGS sequence"/>
</dbReference>
<dbReference type="InParanoid" id="M0MIE7"/>
<name>M0MIE7_9EURY</name>
<feature type="transmembrane region" description="Helical" evidence="1">
    <location>
        <begin position="74"/>
        <end position="92"/>
    </location>
</feature>
<comment type="caution">
    <text evidence="3">The sequence shown here is derived from an EMBL/GenBank/DDBJ whole genome shotgun (WGS) entry which is preliminary data.</text>
</comment>
<organism evidence="3 4">
    <name type="scientific">Halococcus saccharolyticus DSM 5350</name>
    <dbReference type="NCBI Taxonomy" id="1227455"/>
    <lineage>
        <taxon>Archaea</taxon>
        <taxon>Methanobacteriati</taxon>
        <taxon>Methanobacteriota</taxon>
        <taxon>Stenosarchaea group</taxon>
        <taxon>Halobacteria</taxon>
        <taxon>Halobacteriales</taxon>
        <taxon>Halococcaceae</taxon>
        <taxon>Halococcus</taxon>
    </lineage>
</organism>
<protein>
    <recommendedName>
        <fullName evidence="2">DUF7575 domain-containing protein</fullName>
    </recommendedName>
</protein>
<evidence type="ECO:0000256" key="1">
    <source>
        <dbReference type="SAM" id="Phobius"/>
    </source>
</evidence>